<dbReference type="Proteomes" id="UP001242995">
    <property type="component" value="Unassembled WGS sequence"/>
</dbReference>
<sequence>MRRLNRGAVPCYVCDGAADPSSPHRVYLFHFPRWHAYKVGITNSGNDSRLDRHRLAGGRLVELIEVPHRGAAFWVEQEVLSAMLPWPATGLPTDRAISGWTEMWDDSAPINVRLGDYIEAANAITIDRELIEDWKRNRSTPVLPPSDVVLNGGDAVCFTGSGPEKSRAEWKALAQGVGLRVAGSVTSTTSALVAPRAGSPNTKVAVALSMGVPVISYEDFLAAMEALE</sequence>
<dbReference type="SMART" id="SM00292">
    <property type="entry name" value="BRCT"/>
    <property type="match status" value="1"/>
</dbReference>
<dbReference type="Pfam" id="PF00533">
    <property type="entry name" value="BRCT"/>
    <property type="match status" value="1"/>
</dbReference>
<dbReference type="InterPro" id="IPR001357">
    <property type="entry name" value="BRCT_dom"/>
</dbReference>
<dbReference type="PROSITE" id="PS50172">
    <property type="entry name" value="BRCT"/>
    <property type="match status" value="1"/>
</dbReference>
<evidence type="ECO:0000313" key="3">
    <source>
        <dbReference type="EMBL" id="MDQ0178607.1"/>
    </source>
</evidence>
<dbReference type="EMBL" id="JAUSTF010000001">
    <property type="protein sequence ID" value="MDQ0178607.1"/>
    <property type="molecule type" value="Genomic_DNA"/>
</dbReference>
<gene>
    <name evidence="2" type="ORF">J2S90_002624</name>
    <name evidence="3" type="ORF">J2S93_000014</name>
</gene>
<dbReference type="EMBL" id="JAUSRG010000006">
    <property type="protein sequence ID" value="MDP9905653.1"/>
    <property type="molecule type" value="Genomic_DNA"/>
</dbReference>
<keyword evidence="4" id="KW-1185">Reference proteome</keyword>
<protein>
    <recommendedName>
        <fullName evidence="1">BRCT domain-containing protein</fullName>
    </recommendedName>
</protein>
<name>A0AAW8DGD6_9MICC</name>
<evidence type="ECO:0000313" key="4">
    <source>
        <dbReference type="Proteomes" id="UP001230951"/>
    </source>
</evidence>
<comment type="caution">
    <text evidence="2">The sequence shown here is derived from an EMBL/GenBank/DDBJ whole genome shotgun (WGS) entry which is preliminary data.</text>
</comment>
<evidence type="ECO:0000313" key="5">
    <source>
        <dbReference type="Proteomes" id="UP001242995"/>
    </source>
</evidence>
<dbReference type="InterPro" id="IPR036420">
    <property type="entry name" value="BRCT_dom_sf"/>
</dbReference>
<accession>A0AAW8DGD6</accession>
<proteinExistence type="predicted"/>
<dbReference type="RefSeq" id="WP_306961814.1">
    <property type="nucleotide sequence ID" value="NZ_JAUSRG010000006.1"/>
</dbReference>
<organism evidence="2 5">
    <name type="scientific">Arthrobacter bambusae</name>
    <dbReference type="NCBI Taxonomy" id="1338426"/>
    <lineage>
        <taxon>Bacteria</taxon>
        <taxon>Bacillati</taxon>
        <taxon>Actinomycetota</taxon>
        <taxon>Actinomycetes</taxon>
        <taxon>Micrococcales</taxon>
        <taxon>Micrococcaceae</taxon>
        <taxon>Arthrobacter</taxon>
    </lineage>
</organism>
<dbReference type="AlphaFoldDB" id="A0AAW8DGD6"/>
<dbReference type="SUPFAM" id="SSF52113">
    <property type="entry name" value="BRCT domain"/>
    <property type="match status" value="1"/>
</dbReference>
<evidence type="ECO:0000259" key="1">
    <source>
        <dbReference type="PROSITE" id="PS50172"/>
    </source>
</evidence>
<reference evidence="2 4" key="1">
    <citation type="submission" date="2023-07" db="EMBL/GenBank/DDBJ databases">
        <title>Sorghum-associated microbial communities from plants grown in Nebraska, USA.</title>
        <authorList>
            <person name="Schachtman D."/>
        </authorList>
    </citation>
    <scope>NUCLEOTIDE SEQUENCE</scope>
    <source>
        <strain evidence="2">DS1006</strain>
        <strain evidence="3 4">DS1016</strain>
    </source>
</reference>
<dbReference type="Gene3D" id="3.40.50.10190">
    <property type="entry name" value="BRCT domain"/>
    <property type="match status" value="1"/>
</dbReference>
<evidence type="ECO:0000313" key="2">
    <source>
        <dbReference type="EMBL" id="MDP9905653.1"/>
    </source>
</evidence>
<feature type="domain" description="BRCT" evidence="1">
    <location>
        <begin position="153"/>
        <end position="228"/>
    </location>
</feature>
<dbReference type="Proteomes" id="UP001230951">
    <property type="component" value="Unassembled WGS sequence"/>
</dbReference>